<proteinExistence type="predicted"/>
<comment type="caution">
    <text evidence="2">The sequence shown here is derived from an EMBL/GenBank/DDBJ whole genome shotgun (WGS) entry which is preliminary data.</text>
</comment>
<gene>
    <name evidence="2" type="ORF">STAS_22791</name>
</gene>
<evidence type="ECO:0000256" key="1">
    <source>
        <dbReference type="SAM" id="MobiDB-lite"/>
    </source>
</evidence>
<name>A0A5A7QLN6_STRAF</name>
<dbReference type="Proteomes" id="UP000325081">
    <property type="component" value="Unassembled WGS sequence"/>
</dbReference>
<feature type="compositionally biased region" description="Polar residues" evidence="1">
    <location>
        <begin position="1"/>
        <end position="12"/>
    </location>
</feature>
<dbReference type="EMBL" id="BKCP01007316">
    <property type="protein sequence ID" value="GER45808.1"/>
    <property type="molecule type" value="Genomic_DNA"/>
</dbReference>
<organism evidence="2 3">
    <name type="scientific">Striga asiatica</name>
    <name type="common">Asiatic witchweed</name>
    <name type="synonym">Buchnera asiatica</name>
    <dbReference type="NCBI Taxonomy" id="4170"/>
    <lineage>
        <taxon>Eukaryota</taxon>
        <taxon>Viridiplantae</taxon>
        <taxon>Streptophyta</taxon>
        <taxon>Embryophyta</taxon>
        <taxon>Tracheophyta</taxon>
        <taxon>Spermatophyta</taxon>
        <taxon>Magnoliopsida</taxon>
        <taxon>eudicotyledons</taxon>
        <taxon>Gunneridae</taxon>
        <taxon>Pentapetalae</taxon>
        <taxon>asterids</taxon>
        <taxon>lamiids</taxon>
        <taxon>Lamiales</taxon>
        <taxon>Orobanchaceae</taxon>
        <taxon>Buchnereae</taxon>
        <taxon>Striga</taxon>
    </lineage>
</organism>
<protein>
    <submittedName>
        <fullName evidence="2">Isocitrate lyase</fullName>
    </submittedName>
</protein>
<dbReference type="AlphaFoldDB" id="A0A5A7QLN6"/>
<keyword evidence="2" id="KW-0456">Lyase</keyword>
<accession>A0A5A7QLN6</accession>
<dbReference type="GO" id="GO:0016829">
    <property type="term" value="F:lyase activity"/>
    <property type="evidence" value="ECO:0007669"/>
    <property type="project" value="UniProtKB-KW"/>
</dbReference>
<reference evidence="3" key="1">
    <citation type="journal article" date="2019" name="Curr. Biol.">
        <title>Genome Sequence of Striga asiatica Provides Insight into the Evolution of Plant Parasitism.</title>
        <authorList>
            <person name="Yoshida S."/>
            <person name="Kim S."/>
            <person name="Wafula E.K."/>
            <person name="Tanskanen J."/>
            <person name="Kim Y.M."/>
            <person name="Honaas L."/>
            <person name="Yang Z."/>
            <person name="Spallek T."/>
            <person name="Conn C.E."/>
            <person name="Ichihashi Y."/>
            <person name="Cheong K."/>
            <person name="Cui S."/>
            <person name="Der J.P."/>
            <person name="Gundlach H."/>
            <person name="Jiao Y."/>
            <person name="Hori C."/>
            <person name="Ishida J.K."/>
            <person name="Kasahara H."/>
            <person name="Kiba T."/>
            <person name="Kim M.S."/>
            <person name="Koo N."/>
            <person name="Laohavisit A."/>
            <person name="Lee Y.H."/>
            <person name="Lumba S."/>
            <person name="McCourt P."/>
            <person name="Mortimer J.C."/>
            <person name="Mutuku J.M."/>
            <person name="Nomura T."/>
            <person name="Sasaki-Sekimoto Y."/>
            <person name="Seto Y."/>
            <person name="Wang Y."/>
            <person name="Wakatake T."/>
            <person name="Sakakibara H."/>
            <person name="Demura T."/>
            <person name="Yamaguchi S."/>
            <person name="Yoneyama K."/>
            <person name="Manabe R.I."/>
            <person name="Nelson D.C."/>
            <person name="Schulman A.H."/>
            <person name="Timko M.P."/>
            <person name="dePamphilis C.W."/>
            <person name="Choi D."/>
            <person name="Shirasu K."/>
        </authorList>
    </citation>
    <scope>NUCLEOTIDE SEQUENCE [LARGE SCALE GENOMIC DNA]</scope>
    <source>
        <strain evidence="3">cv. UVA1</strain>
    </source>
</reference>
<evidence type="ECO:0000313" key="3">
    <source>
        <dbReference type="Proteomes" id="UP000325081"/>
    </source>
</evidence>
<feature type="region of interest" description="Disordered" evidence="1">
    <location>
        <begin position="1"/>
        <end position="30"/>
    </location>
</feature>
<evidence type="ECO:0000313" key="2">
    <source>
        <dbReference type="EMBL" id="GER45808.1"/>
    </source>
</evidence>
<keyword evidence="3" id="KW-1185">Reference proteome</keyword>
<sequence length="235" mass="26029">MEITDNQDNNFSPDHLIPATSISSSSKTKTPEIGLSANFNDANQVSGQQMDLYIPVEDDQSTLKKGKMLTITGPAKTWKRIEVRTGRLQREPVTHIPILIDNISGSKRSADGWAITRVAVNILDHPNNLVHAGSHVGHLGYARQPNLKQLHHLLLHILIIPLCELGIKNLCGPLLPNHGANPPRQIGAVTRPKLYTSDFWSLKLIIKSDMQASSRLRSSMFEDLMFPCAACCAWM</sequence>